<proteinExistence type="predicted"/>
<dbReference type="RefSeq" id="XP_006811770.1">
    <property type="nucleotide sequence ID" value="XM_006811707.1"/>
</dbReference>
<dbReference type="InterPro" id="IPR051091">
    <property type="entry name" value="O-Glucosyltr/Glycosyltrsf_90"/>
</dbReference>
<dbReference type="Pfam" id="PF05686">
    <property type="entry name" value="Glyco_transf_90"/>
    <property type="match status" value="1"/>
</dbReference>
<dbReference type="PANTHER" id="PTHR12203:SF122">
    <property type="entry name" value="GLYCOSYL TRANSFERASE CAP10 DOMAIN-CONTAINING PROTEIN"/>
    <property type="match status" value="1"/>
</dbReference>
<protein>
    <submittedName>
        <fullName evidence="3">KDEL motif-containing protein 1-like</fullName>
    </submittedName>
</protein>
<dbReference type="SMART" id="SM00672">
    <property type="entry name" value="CAP10"/>
    <property type="match status" value="1"/>
</dbReference>
<name>A0ABM0LVH9_SACKO</name>
<dbReference type="PANTHER" id="PTHR12203">
    <property type="entry name" value="KDEL LYS-ASP-GLU-LEU CONTAINING - RELATED"/>
    <property type="match status" value="1"/>
</dbReference>
<evidence type="ECO:0000259" key="1">
    <source>
        <dbReference type="SMART" id="SM00672"/>
    </source>
</evidence>
<dbReference type="InterPro" id="IPR006598">
    <property type="entry name" value="CAP10"/>
</dbReference>
<accession>A0ABM0LVH9</accession>
<organism evidence="2 3">
    <name type="scientific">Saccoglossus kowalevskii</name>
    <name type="common">Acorn worm</name>
    <dbReference type="NCBI Taxonomy" id="10224"/>
    <lineage>
        <taxon>Eukaryota</taxon>
        <taxon>Metazoa</taxon>
        <taxon>Hemichordata</taxon>
        <taxon>Enteropneusta</taxon>
        <taxon>Harrimaniidae</taxon>
        <taxon>Saccoglossus</taxon>
    </lineage>
</organism>
<reference evidence="3" key="1">
    <citation type="submission" date="2025-08" db="UniProtKB">
        <authorList>
            <consortium name="RefSeq"/>
        </authorList>
    </citation>
    <scope>IDENTIFICATION</scope>
    <source>
        <tissue evidence="3">Testes</tissue>
    </source>
</reference>
<dbReference type="Proteomes" id="UP000694865">
    <property type="component" value="Unplaced"/>
</dbReference>
<feature type="domain" description="Glycosyl transferase CAP10" evidence="1">
    <location>
        <begin position="21"/>
        <end position="230"/>
    </location>
</feature>
<dbReference type="GeneID" id="102806112"/>
<evidence type="ECO:0000313" key="3">
    <source>
        <dbReference type="RefSeq" id="XP_006811770.1"/>
    </source>
</evidence>
<sequence length="259" mass="30635">MVVFRTEVLGIGSSGLVLWSKVMDTDPPKEHAQNPQNKAKHLMTLDMLSVQGNTGPRWENKTEKGFFRGRDSRRERLNLIKLGRKHPDLIDAALTNFFFFRDEMEEYGPKIPHISFFDFFKFKYQINLDGTVAAYRFPYLLISDAVVFKHESPYYEHYYGDLQPWVHYIPFKLDLSDLVEKLQWAKSHDKEAHKISQNAQQYARENLMSNDLYCYHYKLFKEYAARLNRKPKIHAGMEEVHQPEDKMKCICHRFSSVCK</sequence>
<gene>
    <name evidence="3" type="primary">LOC102806112</name>
</gene>
<keyword evidence="2" id="KW-1185">Reference proteome</keyword>
<evidence type="ECO:0000313" key="2">
    <source>
        <dbReference type="Proteomes" id="UP000694865"/>
    </source>
</evidence>